<keyword evidence="2" id="KW-1185">Reference proteome</keyword>
<name>A0A7W5Z1A9_9HYPH</name>
<accession>A0A7W5Z1A9</accession>
<sequence length="105" mass="11417">MWVGGMGFFTRFAICIGIIYWFSPEPVDYRVGYDTRHEQEKAEAVLTALTGLSMRPGASRDEIEALAVSAGKALAGLDEKTKRALIDRYFGADAGNSALLKSAIN</sequence>
<dbReference type="RefSeq" id="WP_183750018.1">
    <property type="nucleotide sequence ID" value="NZ_JACICC010000001.1"/>
</dbReference>
<evidence type="ECO:0000313" key="2">
    <source>
        <dbReference type="Proteomes" id="UP000537592"/>
    </source>
</evidence>
<comment type="caution">
    <text evidence="1">The sequence shown here is derived from an EMBL/GenBank/DDBJ whole genome shotgun (WGS) entry which is preliminary data.</text>
</comment>
<protein>
    <submittedName>
        <fullName evidence="1">Uncharacterized protein</fullName>
    </submittedName>
</protein>
<proteinExistence type="predicted"/>
<evidence type="ECO:0000313" key="1">
    <source>
        <dbReference type="EMBL" id="MBB3807961.1"/>
    </source>
</evidence>
<dbReference type="EMBL" id="JACICC010000001">
    <property type="protein sequence ID" value="MBB3807961.1"/>
    <property type="molecule type" value="Genomic_DNA"/>
</dbReference>
<gene>
    <name evidence="1" type="ORF">FHS81_000015</name>
</gene>
<organism evidence="1 2">
    <name type="scientific">Pseudochelatococcus contaminans</name>
    <dbReference type="NCBI Taxonomy" id="1538103"/>
    <lineage>
        <taxon>Bacteria</taxon>
        <taxon>Pseudomonadati</taxon>
        <taxon>Pseudomonadota</taxon>
        <taxon>Alphaproteobacteria</taxon>
        <taxon>Hyphomicrobiales</taxon>
        <taxon>Chelatococcaceae</taxon>
        <taxon>Pseudochelatococcus</taxon>
    </lineage>
</organism>
<dbReference type="Proteomes" id="UP000537592">
    <property type="component" value="Unassembled WGS sequence"/>
</dbReference>
<reference evidence="1 2" key="1">
    <citation type="submission" date="2020-08" db="EMBL/GenBank/DDBJ databases">
        <title>Genomic Encyclopedia of Type Strains, Phase IV (KMG-IV): sequencing the most valuable type-strain genomes for metagenomic binning, comparative biology and taxonomic classification.</title>
        <authorList>
            <person name="Goeker M."/>
        </authorList>
    </citation>
    <scope>NUCLEOTIDE SEQUENCE [LARGE SCALE GENOMIC DNA]</scope>
    <source>
        <strain evidence="1 2">DSM 28760</strain>
    </source>
</reference>
<dbReference type="AlphaFoldDB" id="A0A7W5Z1A9"/>